<dbReference type="Gene3D" id="3.30.450.20">
    <property type="entry name" value="PAS domain"/>
    <property type="match status" value="1"/>
</dbReference>
<dbReference type="Pfam" id="PF00990">
    <property type="entry name" value="GGDEF"/>
    <property type="match status" value="1"/>
</dbReference>
<evidence type="ECO:0000259" key="2">
    <source>
        <dbReference type="PROSITE" id="PS50883"/>
    </source>
</evidence>
<dbReference type="InterPro" id="IPR001633">
    <property type="entry name" value="EAL_dom"/>
</dbReference>
<dbReference type="InterPro" id="IPR013656">
    <property type="entry name" value="PAS_4"/>
</dbReference>
<dbReference type="AlphaFoldDB" id="A0A1G7UHU5"/>
<dbReference type="Pfam" id="PF00563">
    <property type="entry name" value="EAL"/>
    <property type="match status" value="1"/>
</dbReference>
<feature type="transmembrane region" description="Helical" evidence="1">
    <location>
        <begin position="6"/>
        <end position="29"/>
    </location>
</feature>
<dbReference type="InterPro" id="IPR007890">
    <property type="entry name" value="CHASE2"/>
</dbReference>
<dbReference type="PROSITE" id="PS50887">
    <property type="entry name" value="GGDEF"/>
    <property type="match status" value="1"/>
</dbReference>
<feature type="domain" description="EAL" evidence="2">
    <location>
        <begin position="652"/>
        <end position="902"/>
    </location>
</feature>
<dbReference type="SMART" id="SM00052">
    <property type="entry name" value="EAL"/>
    <property type="match status" value="1"/>
</dbReference>
<dbReference type="Proteomes" id="UP000199495">
    <property type="component" value="Unassembled WGS sequence"/>
</dbReference>
<dbReference type="OrthoDB" id="9814202at2"/>
<evidence type="ECO:0000259" key="3">
    <source>
        <dbReference type="PROSITE" id="PS50887"/>
    </source>
</evidence>
<dbReference type="InterPro" id="IPR043128">
    <property type="entry name" value="Rev_trsase/Diguanyl_cyclase"/>
</dbReference>
<accession>A0A1G7UHU5</accession>
<dbReference type="InterPro" id="IPR035919">
    <property type="entry name" value="EAL_sf"/>
</dbReference>
<dbReference type="InterPro" id="IPR029787">
    <property type="entry name" value="Nucleotide_cyclase"/>
</dbReference>
<keyword evidence="5" id="KW-1185">Reference proteome</keyword>
<dbReference type="CDD" id="cd01948">
    <property type="entry name" value="EAL"/>
    <property type="match status" value="1"/>
</dbReference>
<keyword evidence="1" id="KW-0472">Membrane</keyword>
<dbReference type="RefSeq" id="WP_090593896.1">
    <property type="nucleotide sequence ID" value="NZ_FNCS01000003.1"/>
</dbReference>
<evidence type="ECO:0000313" key="4">
    <source>
        <dbReference type="EMBL" id="SDG46340.1"/>
    </source>
</evidence>
<dbReference type="EMBL" id="FNCS01000003">
    <property type="protein sequence ID" value="SDG46340.1"/>
    <property type="molecule type" value="Genomic_DNA"/>
</dbReference>
<feature type="transmembrane region" description="Helical" evidence="1">
    <location>
        <begin position="267"/>
        <end position="286"/>
    </location>
</feature>
<sequence>MDRQRQLIIIAAVCAFTLVGVAAGWFAALDGAMRDVRFSLTNRPATGEIILVEIDAEAVANTGVGVGTRGLYARAIEELFIRGARSVTLGISVSSREPDPGDAALVRTLQTHAGRVRTITTHRGESGGDLTLAFPSPLFASIAPPVYIDAVMGRDRLKGTYDTTAMHDGWVIESFATALTPSRDIRPDSFFVDYAIDYATVPRVTLSNLFDGNTAPEFFLDRDVVIGLASYAQISTQTVPRYGMLSTPAVELLAAESVRQDRMLRSMGGMPVGIIIIAGTLVFAILRPSMTLRSALLGSAAYSGVLEFVALVLQVHSGLLLETAGIHVAQAGLIIAAFWHELEQKSQSLSKASRERDAMRSMLERVVADNFDGVVVIDRNKTIRAASRLAEDLVGPGLVGKRLEEVLPAPFRHALERALDHGDAMDAVCETAIAFKDVERVIEFVVTLSDIDADESTGRVACLTFRDVTERRHDEERMSYLALHDPLTGAASRARFLDEVGKQLIKPADRFRGVGVFLIGLSRLKTINDTLGHAHGDALLKQVVSRLDLLGPISVARLEGNAFAVLRQGLTTTDDGRAFADQLIETISRPYHLDGHQAIIGARVGMSDSDLSGSSPEAIVTHASLALSIAIDQQGNCAVTFSKDMDARIKTKQDMEIALRAALSNNEFTVHYQPQVDLETGEIIGVEALTRWTHPLLGTVSPAEFIPAAEETGLILELGRWVLDTACAEVATWDKPVRLSVNVSPLQFDYGDIVGDVEAALAASGLAPNRLQVEITESLLVTETSRAATKLLALRDIGVGVALDDFGTGYSSLSYLGRLPIDTIKIDQSFIRGLPQDAEASAIVRTVLMLSESLGKNVVAEGIETQDQAWLLRLAGCKIGQGYYFARPAPAAQIIALLSGAEQDKFTTRMIG</sequence>
<dbReference type="SMART" id="SM01080">
    <property type="entry name" value="CHASE2"/>
    <property type="match status" value="1"/>
</dbReference>
<dbReference type="Gene3D" id="3.30.70.270">
    <property type="match status" value="1"/>
</dbReference>
<dbReference type="CDD" id="cd01949">
    <property type="entry name" value="GGDEF"/>
    <property type="match status" value="1"/>
</dbReference>
<dbReference type="InterPro" id="IPR052155">
    <property type="entry name" value="Biofilm_reg_signaling"/>
</dbReference>
<feature type="domain" description="GGDEF" evidence="3">
    <location>
        <begin position="512"/>
        <end position="644"/>
    </location>
</feature>
<dbReference type="SMART" id="SM00267">
    <property type="entry name" value="GGDEF"/>
    <property type="match status" value="1"/>
</dbReference>
<dbReference type="STRING" id="440168.SAMN04487974_10341"/>
<evidence type="ECO:0000313" key="5">
    <source>
        <dbReference type="Proteomes" id="UP000199495"/>
    </source>
</evidence>
<name>A0A1G7UHU5_9HYPH</name>
<dbReference type="SUPFAM" id="SSF55073">
    <property type="entry name" value="Nucleotide cyclase"/>
    <property type="match status" value="1"/>
</dbReference>
<gene>
    <name evidence="4" type="ORF">SAMN04487974_10341</name>
</gene>
<keyword evidence="1" id="KW-1133">Transmembrane helix</keyword>
<keyword evidence="1" id="KW-0812">Transmembrane</keyword>
<feature type="transmembrane region" description="Helical" evidence="1">
    <location>
        <begin position="292"/>
        <end position="312"/>
    </location>
</feature>
<protein>
    <submittedName>
        <fullName evidence="4">Diguanylate cyclase (GGDEF) domain-containing protein</fullName>
    </submittedName>
</protein>
<dbReference type="InterPro" id="IPR035965">
    <property type="entry name" value="PAS-like_dom_sf"/>
</dbReference>
<dbReference type="PANTHER" id="PTHR44757:SF2">
    <property type="entry name" value="BIOFILM ARCHITECTURE MAINTENANCE PROTEIN MBAA"/>
    <property type="match status" value="1"/>
</dbReference>
<dbReference type="PROSITE" id="PS50883">
    <property type="entry name" value="EAL"/>
    <property type="match status" value="1"/>
</dbReference>
<dbReference type="Gene3D" id="3.20.20.450">
    <property type="entry name" value="EAL domain"/>
    <property type="match status" value="1"/>
</dbReference>
<evidence type="ECO:0000256" key="1">
    <source>
        <dbReference type="SAM" id="Phobius"/>
    </source>
</evidence>
<dbReference type="InterPro" id="IPR000160">
    <property type="entry name" value="GGDEF_dom"/>
</dbReference>
<dbReference type="FunFam" id="3.20.20.450:FF:000001">
    <property type="entry name" value="Cyclic di-GMP phosphodiesterase yahA"/>
    <property type="match status" value="1"/>
</dbReference>
<organism evidence="4 5">
    <name type="scientific">Pelagibacterium luteolum</name>
    <dbReference type="NCBI Taxonomy" id="440168"/>
    <lineage>
        <taxon>Bacteria</taxon>
        <taxon>Pseudomonadati</taxon>
        <taxon>Pseudomonadota</taxon>
        <taxon>Alphaproteobacteria</taxon>
        <taxon>Hyphomicrobiales</taxon>
        <taxon>Devosiaceae</taxon>
        <taxon>Pelagibacterium</taxon>
    </lineage>
</organism>
<dbReference type="SUPFAM" id="SSF141868">
    <property type="entry name" value="EAL domain-like"/>
    <property type="match status" value="1"/>
</dbReference>
<reference evidence="4 5" key="1">
    <citation type="submission" date="2016-10" db="EMBL/GenBank/DDBJ databases">
        <authorList>
            <person name="de Groot N.N."/>
        </authorList>
    </citation>
    <scope>NUCLEOTIDE SEQUENCE [LARGE SCALE GENOMIC DNA]</scope>
    <source>
        <strain evidence="4 5">CGMCC 1.10267</strain>
    </source>
</reference>
<dbReference type="PANTHER" id="PTHR44757">
    <property type="entry name" value="DIGUANYLATE CYCLASE DGCP"/>
    <property type="match status" value="1"/>
</dbReference>
<proteinExistence type="predicted"/>
<dbReference type="Pfam" id="PF05226">
    <property type="entry name" value="CHASE2"/>
    <property type="match status" value="1"/>
</dbReference>
<dbReference type="Pfam" id="PF08448">
    <property type="entry name" value="PAS_4"/>
    <property type="match status" value="1"/>
</dbReference>
<dbReference type="SUPFAM" id="SSF55785">
    <property type="entry name" value="PYP-like sensor domain (PAS domain)"/>
    <property type="match status" value="1"/>
</dbReference>
<dbReference type="NCBIfam" id="TIGR00254">
    <property type="entry name" value="GGDEF"/>
    <property type="match status" value="1"/>
</dbReference>